<dbReference type="Gene3D" id="3.40.50.300">
    <property type="entry name" value="P-loop containing nucleotide triphosphate hydrolases"/>
    <property type="match status" value="1"/>
</dbReference>
<reference evidence="1" key="1">
    <citation type="journal article" date="2021" name="Proc. Natl. Acad. Sci. U.S.A.">
        <title>A Catalog of Tens of Thousands of Viruses from Human Metagenomes Reveals Hidden Associations with Chronic Diseases.</title>
        <authorList>
            <person name="Tisza M.J."/>
            <person name="Buck C.B."/>
        </authorList>
    </citation>
    <scope>NUCLEOTIDE SEQUENCE</scope>
    <source>
        <strain evidence="1">CtPuP5</strain>
    </source>
</reference>
<protein>
    <submittedName>
        <fullName evidence="1">NACHT domain protein</fullName>
    </submittedName>
</protein>
<dbReference type="EMBL" id="BK014662">
    <property type="protein sequence ID" value="DAD66558.1"/>
    <property type="molecule type" value="Genomic_DNA"/>
</dbReference>
<accession>A0A8S5L9I7</accession>
<evidence type="ECO:0000313" key="1">
    <source>
        <dbReference type="EMBL" id="DAD66558.1"/>
    </source>
</evidence>
<sequence>MDKKRAVVISGFPGVGKSTTYTLLKKKLTIIDLDCSSFDKTNFPTNYIEYIKENLDKADIIFVSSQQSVRTALIDNKIHFTLYYPSKKRKKEFLKIYKDRGNSDKFIEFVNNNFERFINDIEEETEYNKIVLENENDFIMNDATFETLLKLNFKIK</sequence>
<dbReference type="InterPro" id="IPR027417">
    <property type="entry name" value="P-loop_NTPase"/>
</dbReference>
<proteinExistence type="predicted"/>
<organism evidence="1">
    <name type="scientific">Myoviridae sp. ctPuP5</name>
    <dbReference type="NCBI Taxonomy" id="2823543"/>
    <lineage>
        <taxon>Viruses</taxon>
        <taxon>Duplodnaviria</taxon>
        <taxon>Heunggongvirae</taxon>
        <taxon>Uroviricota</taxon>
        <taxon>Caudoviricetes</taxon>
    </lineage>
</organism>
<name>A0A8S5L9I7_9CAUD</name>
<dbReference type="SUPFAM" id="SSF52540">
    <property type="entry name" value="P-loop containing nucleoside triphosphate hydrolases"/>
    <property type="match status" value="1"/>
</dbReference>